<feature type="signal peptide" evidence="1">
    <location>
        <begin position="1"/>
        <end position="16"/>
    </location>
</feature>
<evidence type="ECO:0000313" key="3">
    <source>
        <dbReference type="Proteomes" id="UP001221757"/>
    </source>
</evidence>
<sequence length="180" mass="19318">MCLLFCILLQVTLSTATLWNRTIDDTNGNSVSGQLPVYSPAGYFSPNSNCAACTVKLDSTQVFDGTWHDSSQLDKGPPVSITLSFTGIAIYVFCVLANNVENTVTTSDIIFSLDGAPQGRFTHEPSSSPDYIYGANVFTAQGLEQGLHKVVLTTDNPAGTLLLFDYAMYTCVMLCFGATA</sequence>
<keyword evidence="1" id="KW-0732">Signal</keyword>
<name>A0AAD7GLH0_MYCRO</name>
<feature type="chain" id="PRO_5042106427" evidence="1">
    <location>
        <begin position="17"/>
        <end position="180"/>
    </location>
</feature>
<accession>A0AAD7GLH0</accession>
<proteinExistence type="predicted"/>
<dbReference type="Proteomes" id="UP001221757">
    <property type="component" value="Unassembled WGS sequence"/>
</dbReference>
<dbReference type="EMBL" id="JARKIE010000041">
    <property type="protein sequence ID" value="KAJ7694654.1"/>
    <property type="molecule type" value="Genomic_DNA"/>
</dbReference>
<evidence type="ECO:0000256" key="1">
    <source>
        <dbReference type="SAM" id="SignalP"/>
    </source>
</evidence>
<organism evidence="2 3">
    <name type="scientific">Mycena rosella</name>
    <name type="common">Pink bonnet</name>
    <name type="synonym">Agaricus rosellus</name>
    <dbReference type="NCBI Taxonomy" id="1033263"/>
    <lineage>
        <taxon>Eukaryota</taxon>
        <taxon>Fungi</taxon>
        <taxon>Dikarya</taxon>
        <taxon>Basidiomycota</taxon>
        <taxon>Agaricomycotina</taxon>
        <taxon>Agaricomycetes</taxon>
        <taxon>Agaricomycetidae</taxon>
        <taxon>Agaricales</taxon>
        <taxon>Marasmiineae</taxon>
        <taxon>Mycenaceae</taxon>
        <taxon>Mycena</taxon>
    </lineage>
</organism>
<keyword evidence="3" id="KW-1185">Reference proteome</keyword>
<dbReference type="Gene3D" id="2.60.120.260">
    <property type="entry name" value="Galactose-binding domain-like"/>
    <property type="match status" value="1"/>
</dbReference>
<gene>
    <name evidence="2" type="ORF">B0H17DRAFT_931545</name>
</gene>
<evidence type="ECO:0000313" key="2">
    <source>
        <dbReference type="EMBL" id="KAJ7694654.1"/>
    </source>
</evidence>
<dbReference type="AlphaFoldDB" id="A0AAD7GLH0"/>
<protein>
    <submittedName>
        <fullName evidence="2">Uncharacterized protein</fullName>
    </submittedName>
</protein>
<reference evidence="2" key="1">
    <citation type="submission" date="2023-03" db="EMBL/GenBank/DDBJ databases">
        <title>Massive genome expansion in bonnet fungi (Mycena s.s.) driven by repeated elements and novel gene families across ecological guilds.</title>
        <authorList>
            <consortium name="Lawrence Berkeley National Laboratory"/>
            <person name="Harder C.B."/>
            <person name="Miyauchi S."/>
            <person name="Viragh M."/>
            <person name="Kuo A."/>
            <person name="Thoen E."/>
            <person name="Andreopoulos B."/>
            <person name="Lu D."/>
            <person name="Skrede I."/>
            <person name="Drula E."/>
            <person name="Henrissat B."/>
            <person name="Morin E."/>
            <person name="Kohler A."/>
            <person name="Barry K."/>
            <person name="LaButti K."/>
            <person name="Morin E."/>
            <person name="Salamov A."/>
            <person name="Lipzen A."/>
            <person name="Mereny Z."/>
            <person name="Hegedus B."/>
            <person name="Baldrian P."/>
            <person name="Stursova M."/>
            <person name="Weitz H."/>
            <person name="Taylor A."/>
            <person name="Grigoriev I.V."/>
            <person name="Nagy L.G."/>
            <person name="Martin F."/>
            <person name="Kauserud H."/>
        </authorList>
    </citation>
    <scope>NUCLEOTIDE SEQUENCE</scope>
    <source>
        <strain evidence="2">CBHHK067</strain>
    </source>
</reference>
<comment type="caution">
    <text evidence="2">The sequence shown here is derived from an EMBL/GenBank/DDBJ whole genome shotgun (WGS) entry which is preliminary data.</text>
</comment>